<reference evidence="2" key="1">
    <citation type="submission" date="2016-10" db="EMBL/GenBank/DDBJ databases">
        <authorList>
            <person name="Varghese N."/>
            <person name="Submissions S."/>
        </authorList>
    </citation>
    <scope>NUCLEOTIDE SEQUENCE [LARGE SCALE GENOMIC DNA]</scope>
    <source>
        <strain evidence="2">DSM 11005</strain>
    </source>
</reference>
<dbReference type="GO" id="GO:0006302">
    <property type="term" value="P:double-strand break repair"/>
    <property type="evidence" value="ECO:0007669"/>
    <property type="project" value="InterPro"/>
</dbReference>
<dbReference type="PANTHER" id="PTHR40396">
    <property type="entry name" value="ATPASE-LIKE PROTEIN"/>
    <property type="match status" value="1"/>
</dbReference>
<protein>
    <submittedName>
        <fullName evidence="1">AAA domain-containing protein</fullName>
    </submittedName>
</protein>
<dbReference type="OrthoDB" id="9809324at2"/>
<dbReference type="SUPFAM" id="SSF52540">
    <property type="entry name" value="P-loop containing nucleoside triphosphate hydrolases"/>
    <property type="match status" value="1"/>
</dbReference>
<accession>A0A1G6NZ36</accession>
<gene>
    <name evidence="1" type="ORF">SAMN04487864_11816</name>
</gene>
<dbReference type="Proteomes" id="UP000198943">
    <property type="component" value="Unassembled WGS sequence"/>
</dbReference>
<keyword evidence="2" id="KW-1185">Reference proteome</keyword>
<dbReference type="EMBL" id="FMYW01000018">
    <property type="protein sequence ID" value="SDC73203.1"/>
    <property type="molecule type" value="Genomic_DNA"/>
</dbReference>
<name>A0A1G6NZ36_9FIRM</name>
<dbReference type="PANTHER" id="PTHR40396:SF1">
    <property type="entry name" value="ATPASE AAA-TYPE CORE DOMAIN-CONTAINING PROTEIN"/>
    <property type="match status" value="1"/>
</dbReference>
<evidence type="ECO:0000313" key="2">
    <source>
        <dbReference type="Proteomes" id="UP000198943"/>
    </source>
</evidence>
<dbReference type="AlphaFoldDB" id="A0A1G6NZ36"/>
<organism evidence="1 2">
    <name type="scientific">Succiniclasticum ruminis</name>
    <dbReference type="NCBI Taxonomy" id="40841"/>
    <lineage>
        <taxon>Bacteria</taxon>
        <taxon>Bacillati</taxon>
        <taxon>Bacillota</taxon>
        <taxon>Negativicutes</taxon>
        <taxon>Acidaminococcales</taxon>
        <taxon>Acidaminococcaceae</taxon>
        <taxon>Succiniclasticum</taxon>
    </lineage>
</organism>
<proteinExistence type="predicted"/>
<dbReference type="RefSeq" id="WP_143006020.1">
    <property type="nucleotide sequence ID" value="NZ_FMYW01000018.1"/>
</dbReference>
<dbReference type="InterPro" id="IPR027417">
    <property type="entry name" value="P-loop_NTPase"/>
</dbReference>
<dbReference type="GO" id="GO:0016887">
    <property type="term" value="F:ATP hydrolysis activity"/>
    <property type="evidence" value="ECO:0007669"/>
    <property type="project" value="InterPro"/>
</dbReference>
<sequence>MKLSLQMQAKNQNALITDEHSACLPMVRITKVILQNFKNVEYGEIDFHCGKYFVPYGTKADILGLYGQNGSGKTALIDALYILKELLRGSKVQNLFAECVNKNAEFAKLTFLFELQYEDGRVRKAMYEFCLKAVANSADADAGLGASPDFIAAPFSKNKVRILDEVLSMSGPFCGSEHRMNPIIDTTSNELPFGPKSRHKFILGQDKTSQKTLQLEVNKRLAQERSQSFIFMRETLEYLKTIGNYSEYLQVLLELNFFGLNYFFVVNTRSSGLIRLNLALLLHTPMGSFPIQTDDRPTDMPQGTYEIVSRYIPRINTVIEQLIPGLSIKLNPLARTVMKDGSPGQLVELIAVRNGIELPLRDESDGIRRLISMLSLLTAAYNDPSFTLAIDEFDAGIFEYIWGEMLEIFAKHGVGQLIFTAHNLRPLEVISKKFLYFTSTDPKDRYVQLKSIARTNNMRNVYFRQIEHGNEEKVYNETKRDAIIKALRSVKE</sequence>
<dbReference type="Gene3D" id="3.40.50.300">
    <property type="entry name" value="P-loop containing nucleotide triphosphate hydrolases"/>
    <property type="match status" value="1"/>
</dbReference>
<evidence type="ECO:0000313" key="1">
    <source>
        <dbReference type="EMBL" id="SDC73203.1"/>
    </source>
</evidence>